<dbReference type="InterPro" id="IPR052160">
    <property type="entry name" value="Gypsy_RT_Integrase-like"/>
</dbReference>
<accession>A0ABQ4WRS1</accession>
<reference evidence="2" key="1">
    <citation type="journal article" date="2022" name="Int. J. Mol. Sci.">
        <title>Draft Genome of Tanacetum Coccineum: Genomic Comparison of Closely Related Tanacetum-Family Plants.</title>
        <authorList>
            <person name="Yamashiro T."/>
            <person name="Shiraishi A."/>
            <person name="Nakayama K."/>
            <person name="Satake H."/>
        </authorList>
    </citation>
    <scope>NUCLEOTIDE SEQUENCE</scope>
</reference>
<keyword evidence="2" id="KW-0695">RNA-directed DNA polymerase</keyword>
<dbReference type="EMBL" id="BQNB010008876">
    <property type="protein sequence ID" value="GJS55552.1"/>
    <property type="molecule type" value="Genomic_DNA"/>
</dbReference>
<evidence type="ECO:0000256" key="1">
    <source>
        <dbReference type="SAM" id="MobiDB-lite"/>
    </source>
</evidence>
<dbReference type="InterPro" id="IPR012337">
    <property type="entry name" value="RNaseH-like_sf"/>
</dbReference>
<dbReference type="GO" id="GO:0003964">
    <property type="term" value="F:RNA-directed DNA polymerase activity"/>
    <property type="evidence" value="ECO:0007669"/>
    <property type="project" value="UniProtKB-KW"/>
</dbReference>
<keyword evidence="2" id="KW-0548">Nucleotidyltransferase</keyword>
<name>A0ABQ4WRS1_9ASTR</name>
<sequence>MRCHKTLSKFVKSLTCGGIDFMGPFPSSRGNKYILVVVDYLTKWVEAKALPTNDARVVSKFLKFSSPDSVAPLAHHKMRTLWALAPAYKTKPSGVSLQVSVGKACHLPIEAQAQSLLGPYSIQNFDKESAGEQKRNPMTTKIKNAFFNDFPDCEDSRAYGSALHHTRIYSTGASHLLDSVVDILRKSTGFDRGGLKILGFLSVNLHNIAVGTRAILSMGDDGGTVCSRKGQKESQKQPNQARDGKDKVKSSQSSQ</sequence>
<dbReference type="SUPFAM" id="SSF53098">
    <property type="entry name" value="Ribonuclease H-like"/>
    <property type="match status" value="1"/>
</dbReference>
<feature type="region of interest" description="Disordered" evidence="1">
    <location>
        <begin position="223"/>
        <end position="255"/>
    </location>
</feature>
<keyword evidence="3" id="KW-1185">Reference proteome</keyword>
<evidence type="ECO:0000313" key="3">
    <source>
        <dbReference type="Proteomes" id="UP001151760"/>
    </source>
</evidence>
<protein>
    <submittedName>
        <fullName evidence="2">Reverse transcriptase domain-containing protein</fullName>
    </submittedName>
</protein>
<proteinExistence type="predicted"/>
<dbReference type="Gene3D" id="3.30.420.10">
    <property type="entry name" value="Ribonuclease H-like superfamily/Ribonuclease H"/>
    <property type="match status" value="1"/>
</dbReference>
<comment type="caution">
    <text evidence="2">The sequence shown here is derived from an EMBL/GenBank/DDBJ whole genome shotgun (WGS) entry which is preliminary data.</text>
</comment>
<evidence type="ECO:0000313" key="2">
    <source>
        <dbReference type="EMBL" id="GJS55552.1"/>
    </source>
</evidence>
<dbReference type="InterPro" id="IPR036397">
    <property type="entry name" value="RNaseH_sf"/>
</dbReference>
<dbReference type="Proteomes" id="UP001151760">
    <property type="component" value="Unassembled WGS sequence"/>
</dbReference>
<keyword evidence="2" id="KW-0808">Transferase</keyword>
<reference evidence="2" key="2">
    <citation type="submission" date="2022-01" db="EMBL/GenBank/DDBJ databases">
        <authorList>
            <person name="Yamashiro T."/>
            <person name="Shiraishi A."/>
            <person name="Satake H."/>
            <person name="Nakayama K."/>
        </authorList>
    </citation>
    <scope>NUCLEOTIDE SEQUENCE</scope>
</reference>
<organism evidence="2 3">
    <name type="scientific">Tanacetum coccineum</name>
    <dbReference type="NCBI Taxonomy" id="301880"/>
    <lineage>
        <taxon>Eukaryota</taxon>
        <taxon>Viridiplantae</taxon>
        <taxon>Streptophyta</taxon>
        <taxon>Embryophyta</taxon>
        <taxon>Tracheophyta</taxon>
        <taxon>Spermatophyta</taxon>
        <taxon>Magnoliopsida</taxon>
        <taxon>eudicotyledons</taxon>
        <taxon>Gunneridae</taxon>
        <taxon>Pentapetalae</taxon>
        <taxon>asterids</taxon>
        <taxon>campanulids</taxon>
        <taxon>Asterales</taxon>
        <taxon>Asteraceae</taxon>
        <taxon>Asteroideae</taxon>
        <taxon>Anthemideae</taxon>
        <taxon>Anthemidinae</taxon>
        <taxon>Tanacetum</taxon>
    </lineage>
</organism>
<gene>
    <name evidence="2" type="ORF">Tco_0628914</name>
</gene>
<dbReference type="PANTHER" id="PTHR47266">
    <property type="entry name" value="ENDONUCLEASE-RELATED"/>
    <property type="match status" value="1"/>
</dbReference>